<proteinExistence type="predicted"/>
<feature type="compositionally biased region" description="Basic and acidic residues" evidence="1">
    <location>
        <begin position="943"/>
        <end position="963"/>
    </location>
</feature>
<feature type="region of interest" description="Disordered" evidence="1">
    <location>
        <begin position="3863"/>
        <end position="3989"/>
    </location>
</feature>
<feature type="region of interest" description="Disordered" evidence="1">
    <location>
        <begin position="3700"/>
        <end position="3849"/>
    </location>
</feature>
<feature type="region of interest" description="Disordered" evidence="1">
    <location>
        <begin position="3341"/>
        <end position="3364"/>
    </location>
</feature>
<feature type="region of interest" description="Disordered" evidence="1">
    <location>
        <begin position="2887"/>
        <end position="2906"/>
    </location>
</feature>
<feature type="region of interest" description="Disordered" evidence="1">
    <location>
        <begin position="375"/>
        <end position="396"/>
    </location>
</feature>
<feature type="region of interest" description="Disordered" evidence="1">
    <location>
        <begin position="860"/>
        <end position="966"/>
    </location>
</feature>
<sequence>MVIENIVVKLLRRSGQLDDALTLTSKHLPCSMDSYLKDNSAIKIFEKITASDYVGNSFHPDNQVDPVMKENNENVDLTLDLELKQFDKQSKESKGIVTICLDDDSDVEIVYETPINEPHRQRRQDGPINTISFVGGGEGRRSENVDSAAVPEVISSRQTGSKTKSVVAEANVTLEANNDKKTDLDTTAKDSITVENIVTLKEPLKQIVISDDQESNRTVVPPKAKHSGCRQDESIDTIIQDETQHITSCESKEEQRIPFEDGGTGRSENVDSAAVQEVISSRQTGSKTKSGLDETKVTIEAKIDKKPDLDTTAKDSTTVENDVTLKESLTKIVISDHQERNRTDVPPEAKHSDCRQDESIDTIIQDETQHITSCESKEEQRIPFEDGGTGRSENVDSAAVQEVISSRQTGSKTKSVIDETKVTIEAKIDKKPDLDTTAKDSTTVENDVTLKESLKQIVKSDDQESNRTVVPPKAKHSGCRQDESIDTIIQDETQHITSCESKEEQRIPFEDGGTGRSENVDTAAVQEVISSRQTGSKTKSVLDETKVTIEAKIDKKPDLDTTAKDSTTVENDVTLKESLKQIVKSDDQESNRTVVPPKAKHSGCRQDESIDTIIQDETQHITSCESKEEQRIPFEDGGTGRSENVDSAAVQEVISSRQTGSKTKSVLDETKVTIEAKIDKKPDLDTTAKDCTTVENDVTLKESLTKIVISDHQERNRTDVPPEAKHSDCRQDESIDTIIQDETQHTTSCASKEDFETAKILNELESTIISLNTPRPNSGDSLSTKIVQVCRNPEEGTLKSSDEVAYSITLSNTEDFTGINTQIPMANSPVTNKLNECSHDSLASVSNEVELVDQADFDTASKSNSDVHEAKIDEKSDSDTHTKDFTSEENDVTQKESLKEIIIYDQDDNRKDVPPEAIHSDSRQDESTNRIIQDEPQYITSCESKEEQRISSEDGGEGGKSENVDSAAVQEVINSRQTGSKTNSELNEVSEANFSLEAKLVKRPDLHTSVKDSTTVNDITQKESLKQIVIGDDQESNRIDVPPEAKRSRQDKSINTIILHKTPHITSCESEEEQRIPFKDGNDSGRSENGDSAAVVQEIIIQTRSNTKSAVAEANISLENNDVEEIVVEESRQRKDTDRDVIEDCKGDKFCEESASTVQITTRSRSKHIVEKSLEDSNIENCESATAEKKIDQEGLKGKHKVVSENPDATKILKKCQEASGDTQMTRSNDTVAERLDIPLKQTCVSTRRTTRSQTRSISLKNCQAVNNKGAVTDAPGNNNKLELGDDAITEISDIPDQKETSDSVLKNNNKFQQVSSDLDNQEAVINGDSHEIGIKQLSQIPMESVGDSPTESERSELITQSDIASEKLINDISECEPITAKDTQEKTIKIVVHSVIVLASPKKQNAFETQSFSRKTKELTFDIKDPTVKVGDSENVKDLESSVTSQIGTDNIVGGAASQLTVAKEELPQEDNNTDLQKTPMQKLQLVVKLERSKILNIGNNKGLKDGYVKDVNVECSAKNLDSKIDISSDSYRRPIIDESAVSNEKSIEPESTSGKILDAEDSSPTEISKFPAFETDKYINLETRTNDDTLERPHHIEENTQASETEKFITRETKTNDETQKGFGDNTSVEKLDIKGDSTKHEIGNIVHVENVSQCLIENQIEICQTDVVNNPRYSADEEKYFEATVFETEELLEVVVDNSESGTEKSYDSDVHLGDALIYENVSDVSVERDITTETVSEETISDGIPSSRTEIVDDLNVHNEEIVPYHIPDASMLDHVAVLQQEQQPEKKRGRKKKVVGEQNTQSKRRSKKVLLNEEGVEYKRVTRNATHISSVANFKPDDFLSQKKKFSLPTNNVYEHKIAEVNITSEESNDSERNNLLIDEGIDTKDYLALNNAEVIPEKDPLSIYDEDTLDEKLSIPDAYDAVDEYRFDSSIFGTILADDTVINEIFYDRTDAGVRDTENDLDQIPLTESLQSAEIPKELQNENEENSLIQPDIAKTLNPLQTAPKKKIMNQYKQDPNLMETLNQTSPEDSSHKKYYTTPKLRRKSKILLNCKSTVYPTVEKLKKKLEHDVESFKEAGCIKKSLELHGEADKIDEAKVSPEEIDRIIQKYKSSRMGVQISSEGDSRNLDNKVQTSQKSDRLIAIGDIDLKGTQTEQTAATSRKRGRALTYEDKYKPEDFEQNILIEEDSSTEVGSDIQNKNQQGLLKEIRTDKNRAGHKKSKIRSESRSKIKSVDKVDVLEEVEKESNINKIEQQKALVASEHPEQNKVKVKRGIKEPNSKIKSEKSDPDKGDLHHIQKQNDATNLLAGKFNVGPPGSDIQNKNQLSQQGSRKVILTHKNKTEHKQSKIRNECRSKSKSVDTAEVLEATEKENNINKIEQKANVPSEHPEQKKGKGKRGIKESNSEIKYEKSDRDKRDILHIPKQNNATNLLEGDLVQRKHDTAKMEQKVGGTSAKSEYAEEKPKDDECKISKESMNKSFEKYDKSRSIVNDRKEKAVADKEHADISEERMNVDKSKLRRSRPKSIVERDHDGREIKSGIKKNETESALKQAFQKSKSGMILDDEKNVNGSMNLSKDKLCIPVKCITTDIVSDAIEPRLGRPESKNGIVEINDVSKGSVEKKQGTDLEKPQEINKVAIKAQTTEDSDHLQNCKMLSKHAGSETIDSVAKSTVQSEQETEFECNQTTSDIAEIQHLQREGRTEHGSNKSNSMIHTDDPKKKYSGEKTRKDNNNEEVSKDEVSALPVVDSARSTSESIKPVPDLANRTVKRCRRKYLITQIINQDEHIKSEDVNIQKEDKAMDLSMKSNTNELSGLGVPLQEVNRYETGEVSLLDQSCKENEHQGEAEALPIEILSEEIENLRKTKLEKEINDDCSSAKRARLDESLAKAASKSSPKKERKTDETIVNLLSGIRDAPMDSDISLKTVTEAVEITPEMQKDYHSSLDPTMTTLPKDQSDSLENITKAEIEPHNTPENDSMISQSDNIAVVSPVNDIQNTDISNESVTTIDEVVKSPEAEHLGSDLVVFVEKDDSNVLIGNCVSVVESSADTRPDEEKLEVPAHVAESVLLLSDEKPCSVQHHVQAIDDTVEKSEAEPVAPELDDENKHARSKILVDQNTSATIVNPNIERINSVEEMTGATGLVDVPIGKSDLEITIEQGDDHKASDSFPEIVKNVIVTPYNDEVINNDKSQDALAAPLHAIEIIFDVTKSVSESIQPVHQNNLTTSFEKIDETSLCKPDEHMDEIISEVPSNLDAMQSGDIAPEPQTVDFIVEDTVKTIIATDVLPQINKTTDIIPHVKENSTSCDTFEAESADAKELGVTVPSTDITVHATEENGDTLTSKMNTNEVNTSTSHSKAGKLNDKLDSGRVLTKTNKEDEMFGKEALSLPTTVSQIISEHQPSSQIQALTTDPKTADEQTKAVPVVEAEVSYFSESTIAEQLMELNKDVLSSTAEGLQFEVTITTHSPGKSESDDHCILNIKDELDIGEVEELKDHNDSSSSQSYLGDTKFINYYIIEDLLRDAEESKGDEGANDHNYYNAGDPLFSGKSQENSIIPDINKPSQTDSNSFPQQTMDFGDFENNDQLGDANEYAVNNLLLLVGQTTSVTNPYHVGRIGLTDIKSMDLMEESAVNKVPNKSSDFSSGRESCIQCKNEENPNQLDTHVEANPKVVVVPNERLSPTFNSATNDTIVPFAQRTVENSPSSISPEPEPSANFPSTEESDSEKCTRTATTPRISEKRTAKPAVSLTTPTRKNSRTPVVAPKKKHPSHKVEETKDTKNELKRPAEDILPPPSKIAKLIETSEKKTPKGKNSVPMPEHKSESSSSQESAALGHTDKPLVNSTPNNSDSVVYELMYDVIKQRKRKSRFNITEKEAPQPQTKPRKSTCSSASGKRFPLDVVSEPLKPKGSETLKHVEVTPNMTDNLLKLKSVPRPIKNLVEAKRKSSKKRTSKRTSSKRSVSNKHASRDDSSDSSSGSSGREDREKRQILNNDLFNELVQQGNVNQNISLITQDNKLKTKVKSSAESLPSSRTSERGDSKIPAKEQLIRDRESHRSNERPRSCHEYPYNNGDSMDSRSTSSSKSYKKRCSTAPHSQSFYPYNGSGYKSTDYERQERPNKTFDEESLKKLALLRKKYEKEKHAQQGSSSSGASEWYSDFYKFFGEATPFQQNVPPRTSRREAK</sequence>
<dbReference type="Proteomes" id="UP001152888">
    <property type="component" value="Unassembled WGS sequence"/>
</dbReference>
<feature type="compositionally biased region" description="Basic and acidic residues" evidence="1">
    <location>
        <begin position="2267"/>
        <end position="2301"/>
    </location>
</feature>
<feature type="compositionally biased region" description="Basic and acidic residues" evidence="1">
    <location>
        <begin position="865"/>
        <end position="899"/>
    </location>
</feature>
<feature type="compositionally biased region" description="Polar residues" evidence="1">
    <location>
        <begin position="2324"/>
        <end position="2336"/>
    </location>
</feature>
<feature type="region of interest" description="Disordered" evidence="1">
    <location>
        <begin position="711"/>
        <end position="731"/>
    </location>
</feature>
<feature type="region of interest" description="Disordered" evidence="1">
    <location>
        <begin position="2191"/>
        <end position="2234"/>
    </location>
</feature>
<feature type="compositionally biased region" description="Polar residues" evidence="1">
    <location>
        <begin position="3341"/>
        <end position="3358"/>
    </location>
</feature>
<protein>
    <submittedName>
        <fullName evidence="2">Uncharacterized protein</fullName>
    </submittedName>
</protein>
<feature type="compositionally biased region" description="Basic and acidic residues" evidence="1">
    <location>
        <begin position="4033"/>
        <end position="4064"/>
    </location>
</feature>
<feature type="region of interest" description="Disordered" evidence="1">
    <location>
        <begin position="252"/>
        <end position="271"/>
    </location>
</feature>
<feature type="region of interest" description="Disordered" evidence="1">
    <location>
        <begin position="1542"/>
        <end position="1565"/>
    </location>
</feature>
<feature type="compositionally biased region" description="Polar residues" evidence="1">
    <location>
        <begin position="2196"/>
        <end position="2209"/>
    </location>
</feature>
<feature type="compositionally biased region" description="Basic residues" evidence="1">
    <location>
        <begin position="3945"/>
        <end position="3957"/>
    </location>
</feature>
<feature type="compositionally biased region" description="Polar residues" evidence="1">
    <location>
        <begin position="3878"/>
        <end position="3892"/>
    </location>
</feature>
<evidence type="ECO:0000313" key="2">
    <source>
        <dbReference type="EMBL" id="CAH1963997.1"/>
    </source>
</evidence>
<feature type="compositionally biased region" description="Basic and acidic residues" evidence="1">
    <location>
        <begin position="3905"/>
        <end position="3917"/>
    </location>
</feature>
<feature type="region of interest" description="Disordered" evidence="1">
    <location>
        <begin position="212"/>
        <end position="231"/>
    </location>
</feature>
<feature type="compositionally biased region" description="Polar residues" evidence="1">
    <location>
        <begin position="4022"/>
        <end position="4032"/>
    </location>
</feature>
<feature type="region of interest" description="Disordered" evidence="1">
    <location>
        <begin position="1785"/>
        <end position="1814"/>
    </location>
</feature>
<feature type="compositionally biased region" description="Basic and acidic residues" evidence="1">
    <location>
        <begin position="907"/>
        <end position="928"/>
    </location>
</feature>
<evidence type="ECO:0000313" key="3">
    <source>
        <dbReference type="Proteomes" id="UP001152888"/>
    </source>
</evidence>
<evidence type="ECO:0000256" key="1">
    <source>
        <dbReference type="SAM" id="MobiDB-lite"/>
    </source>
</evidence>
<feature type="compositionally biased region" description="Basic and acidic residues" evidence="1">
    <location>
        <begin position="2699"/>
        <end position="2710"/>
    </location>
</feature>
<gene>
    <name evidence="2" type="ORF">ACAOBT_LOCUS5536</name>
</gene>
<feature type="compositionally biased region" description="Basic and acidic residues" evidence="1">
    <location>
        <begin position="2441"/>
        <end position="2453"/>
    </location>
</feature>
<feature type="region of interest" description="Disordered" evidence="1">
    <location>
        <begin position="4010"/>
        <end position="4124"/>
    </location>
</feature>
<feature type="compositionally biased region" description="Polar residues" evidence="1">
    <location>
        <begin position="1542"/>
        <end position="1556"/>
    </location>
</feature>
<keyword evidence="3" id="KW-1185">Reference proteome</keyword>
<feature type="compositionally biased region" description="Basic and acidic residues" evidence="1">
    <location>
        <begin position="2718"/>
        <end position="2745"/>
    </location>
</feature>
<name>A0A9P0K286_ACAOB</name>
<feature type="compositionally biased region" description="Basic and acidic residues" evidence="1">
    <location>
        <begin position="3771"/>
        <end position="3788"/>
    </location>
</feature>
<dbReference type="OrthoDB" id="6784873at2759"/>
<feature type="compositionally biased region" description="Basic and acidic residues" evidence="1">
    <location>
        <begin position="2463"/>
        <end position="2478"/>
    </location>
</feature>
<feature type="compositionally biased region" description="Low complexity" evidence="1">
    <location>
        <begin position="4072"/>
        <end position="4083"/>
    </location>
</feature>
<feature type="compositionally biased region" description="Basic and acidic residues" evidence="1">
    <location>
        <begin position="2373"/>
        <end position="2385"/>
    </location>
</feature>
<feature type="region of interest" description="Disordered" evidence="1">
    <location>
        <begin position="625"/>
        <end position="645"/>
    </location>
</feature>
<reference evidence="2" key="1">
    <citation type="submission" date="2022-03" db="EMBL/GenBank/DDBJ databases">
        <authorList>
            <person name="Sayadi A."/>
        </authorList>
    </citation>
    <scope>NUCLEOTIDE SEQUENCE</scope>
</reference>
<dbReference type="EMBL" id="CAKOFQ010006712">
    <property type="protein sequence ID" value="CAH1963997.1"/>
    <property type="molecule type" value="Genomic_DNA"/>
</dbReference>
<accession>A0A9P0K286</accession>
<feature type="region of interest" description="Disordered" evidence="1">
    <location>
        <begin position="458"/>
        <end position="481"/>
    </location>
</feature>
<feature type="compositionally biased region" description="Basic and acidic residues" evidence="1">
    <location>
        <begin position="2392"/>
        <end position="2426"/>
    </location>
</feature>
<organism evidence="2 3">
    <name type="scientific">Acanthoscelides obtectus</name>
    <name type="common">Bean weevil</name>
    <name type="synonym">Bruchus obtectus</name>
    <dbReference type="NCBI Taxonomy" id="200917"/>
    <lineage>
        <taxon>Eukaryota</taxon>
        <taxon>Metazoa</taxon>
        <taxon>Ecdysozoa</taxon>
        <taxon>Arthropoda</taxon>
        <taxon>Hexapoda</taxon>
        <taxon>Insecta</taxon>
        <taxon>Pterygota</taxon>
        <taxon>Neoptera</taxon>
        <taxon>Endopterygota</taxon>
        <taxon>Coleoptera</taxon>
        <taxon>Polyphaga</taxon>
        <taxon>Cucujiformia</taxon>
        <taxon>Chrysomeloidea</taxon>
        <taxon>Chrysomelidae</taxon>
        <taxon>Bruchinae</taxon>
        <taxon>Bruchini</taxon>
        <taxon>Acanthoscelides</taxon>
    </lineage>
</organism>
<feature type="compositionally biased region" description="Basic and acidic residues" evidence="1">
    <location>
        <begin position="625"/>
        <end position="634"/>
    </location>
</feature>
<feature type="compositionally biased region" description="Basic and acidic residues" evidence="1">
    <location>
        <begin position="2348"/>
        <end position="2366"/>
    </location>
</feature>
<feature type="compositionally biased region" description="Basic and acidic residues" evidence="1">
    <location>
        <begin position="4109"/>
        <end position="4124"/>
    </location>
</feature>
<feature type="compositionally biased region" description="Polar residues" evidence="1">
    <location>
        <begin position="2673"/>
        <end position="2693"/>
    </location>
</feature>
<feature type="region of interest" description="Disordered" evidence="1">
    <location>
        <begin position="583"/>
        <end position="606"/>
    </location>
</feature>
<feature type="compositionally biased region" description="Basic and acidic residues" evidence="1">
    <location>
        <begin position="375"/>
        <end position="384"/>
    </location>
</feature>
<feature type="region of interest" description="Disordered" evidence="1">
    <location>
        <begin position="2664"/>
        <end position="2747"/>
    </location>
</feature>
<comment type="caution">
    <text evidence="2">The sequence shown here is derived from an EMBL/GenBank/DDBJ whole genome shotgun (WGS) entry which is preliminary data.</text>
</comment>
<feature type="region of interest" description="Disordered" evidence="1">
    <location>
        <begin position="2260"/>
        <end position="2478"/>
    </location>
</feature>
<feature type="region of interest" description="Disordered" evidence="1">
    <location>
        <begin position="335"/>
        <end position="356"/>
    </location>
</feature>